<organism evidence="3">
    <name type="scientific">Pseudomonas graminis</name>
    <dbReference type="NCBI Taxonomy" id="158627"/>
    <lineage>
        <taxon>Bacteria</taxon>
        <taxon>Pseudomonadati</taxon>
        <taxon>Pseudomonadota</taxon>
        <taxon>Gammaproteobacteria</taxon>
        <taxon>Pseudomonadales</taxon>
        <taxon>Pseudomonadaceae</taxon>
        <taxon>Pseudomonas</taxon>
    </lineage>
</organism>
<evidence type="ECO:0000313" key="3">
    <source>
        <dbReference type="EMBL" id="HEF26379.1"/>
    </source>
</evidence>
<dbReference type="AlphaFoldDB" id="A0A7C1XEF7"/>
<dbReference type="PANTHER" id="PTHR43329">
    <property type="entry name" value="EPOXIDE HYDROLASE"/>
    <property type="match status" value="1"/>
</dbReference>
<sequence length="304" mass="33807">MYELTTATSTPFYRDFRPLDMEAGGVRFAGVIGGKGPPVLLLHGYPQTHIAWRRVAPALALTHTVITPDLPGYGLSQIRQTTPRWTKRRVGNALIALMEKLGHRRFSVVGHDRGARAGYRMALDHPERITAFASLTVVPTLDALASMDFRGASKAFHWFLLAQQADLPERLLAADPDAFIDFALEKMTEGREVIEAAAMQAYRAAFRRPSVRLAMIEDYRAALDEDLAMDEADFEAGRKLSCPVLVLWPETDHADNRPAPIEVWRRWATNVTGSSTRGGHLQPEDAPEQVLASLVPFLRAQKDP</sequence>
<dbReference type="SUPFAM" id="SSF53474">
    <property type="entry name" value="alpha/beta-Hydrolases"/>
    <property type="match status" value="1"/>
</dbReference>
<accession>A0A7C1XEF7</accession>
<dbReference type="GO" id="GO:0016787">
    <property type="term" value="F:hydrolase activity"/>
    <property type="evidence" value="ECO:0007669"/>
    <property type="project" value="UniProtKB-KW"/>
</dbReference>
<dbReference type="Pfam" id="PF00561">
    <property type="entry name" value="Abhydrolase_1"/>
    <property type="match status" value="1"/>
</dbReference>
<evidence type="ECO:0000256" key="1">
    <source>
        <dbReference type="ARBA" id="ARBA00022801"/>
    </source>
</evidence>
<keyword evidence="1 3" id="KW-0378">Hydrolase</keyword>
<dbReference type="EMBL" id="DSIN01000019">
    <property type="protein sequence ID" value="HEF26379.1"/>
    <property type="molecule type" value="Genomic_DNA"/>
</dbReference>
<dbReference type="Gene3D" id="3.40.50.1820">
    <property type="entry name" value="alpha/beta hydrolase"/>
    <property type="match status" value="1"/>
</dbReference>
<dbReference type="InterPro" id="IPR000639">
    <property type="entry name" value="Epox_hydrolase-like"/>
</dbReference>
<gene>
    <name evidence="3" type="ORF">ENP23_11425</name>
</gene>
<proteinExistence type="predicted"/>
<feature type="domain" description="AB hydrolase-1" evidence="2">
    <location>
        <begin position="37"/>
        <end position="270"/>
    </location>
</feature>
<name>A0A7C1XEF7_9PSED</name>
<dbReference type="InterPro" id="IPR029058">
    <property type="entry name" value="AB_hydrolase_fold"/>
</dbReference>
<reference evidence="3" key="1">
    <citation type="journal article" date="2020" name="mSystems">
        <title>Genome- and Community-Level Interaction Insights into Carbon Utilization and Element Cycling Functions of Hydrothermarchaeota in Hydrothermal Sediment.</title>
        <authorList>
            <person name="Zhou Z."/>
            <person name="Liu Y."/>
            <person name="Xu W."/>
            <person name="Pan J."/>
            <person name="Luo Z.H."/>
            <person name="Li M."/>
        </authorList>
    </citation>
    <scope>NUCLEOTIDE SEQUENCE [LARGE SCALE GENOMIC DNA]</scope>
    <source>
        <strain evidence="3">SpSt-200</strain>
    </source>
</reference>
<evidence type="ECO:0000259" key="2">
    <source>
        <dbReference type="Pfam" id="PF00561"/>
    </source>
</evidence>
<dbReference type="PRINTS" id="PR00111">
    <property type="entry name" value="ABHYDROLASE"/>
</dbReference>
<protein>
    <submittedName>
        <fullName evidence="3">Alpha/beta hydrolase</fullName>
    </submittedName>
</protein>
<comment type="caution">
    <text evidence="3">The sequence shown here is derived from an EMBL/GenBank/DDBJ whole genome shotgun (WGS) entry which is preliminary data.</text>
</comment>
<dbReference type="InterPro" id="IPR000073">
    <property type="entry name" value="AB_hydrolase_1"/>
</dbReference>
<dbReference type="PRINTS" id="PR00412">
    <property type="entry name" value="EPOXHYDRLASE"/>
</dbReference>